<feature type="compositionally biased region" description="Polar residues" evidence="1">
    <location>
        <begin position="177"/>
        <end position="187"/>
    </location>
</feature>
<dbReference type="Proteomes" id="UP000175691">
    <property type="component" value="Unassembled WGS sequence"/>
</dbReference>
<protein>
    <submittedName>
        <fullName evidence="2">Uncharacterized protein</fullName>
    </submittedName>
</protein>
<comment type="caution">
    <text evidence="2">The sequence shown here is derived from an EMBL/GenBank/DDBJ whole genome shotgun (WGS) entry which is preliminary data.</text>
</comment>
<proteinExistence type="predicted"/>
<accession>A0A1E7ZCB3</accession>
<feature type="compositionally biased region" description="Basic and acidic residues" evidence="1">
    <location>
        <begin position="45"/>
        <end position="125"/>
    </location>
</feature>
<feature type="compositionally biased region" description="Basic and acidic residues" evidence="1">
    <location>
        <begin position="155"/>
        <end position="175"/>
    </location>
</feature>
<dbReference type="AlphaFoldDB" id="A0A1E7ZCB3"/>
<evidence type="ECO:0000313" key="3">
    <source>
        <dbReference type="Proteomes" id="UP000175691"/>
    </source>
</evidence>
<feature type="region of interest" description="Disordered" evidence="1">
    <location>
        <begin position="150"/>
        <end position="202"/>
    </location>
</feature>
<evidence type="ECO:0000313" key="2">
    <source>
        <dbReference type="EMBL" id="OFC71102.1"/>
    </source>
</evidence>
<name>A0A1E7ZCB3_9ALTE</name>
<reference evidence="2 3" key="1">
    <citation type="submission" date="2016-08" db="EMBL/GenBank/DDBJ databases">
        <authorList>
            <person name="Seilhamer J.J."/>
        </authorList>
    </citation>
    <scope>NUCLEOTIDE SEQUENCE [LARGE SCALE GENOMIC DNA]</scope>
    <source>
        <strain evidence="2 3">KCTC 42603</strain>
    </source>
</reference>
<feature type="region of interest" description="Disordered" evidence="1">
    <location>
        <begin position="302"/>
        <end position="331"/>
    </location>
</feature>
<dbReference type="EMBL" id="MDHN01000018">
    <property type="protein sequence ID" value="OFC71102.1"/>
    <property type="molecule type" value="Genomic_DNA"/>
</dbReference>
<organism evidence="2 3">
    <name type="scientific">Alteromonas confluentis</name>
    <dbReference type="NCBI Taxonomy" id="1656094"/>
    <lineage>
        <taxon>Bacteria</taxon>
        <taxon>Pseudomonadati</taxon>
        <taxon>Pseudomonadota</taxon>
        <taxon>Gammaproteobacteria</taxon>
        <taxon>Alteromonadales</taxon>
        <taxon>Alteromonadaceae</taxon>
        <taxon>Alteromonas/Salinimonas group</taxon>
        <taxon>Alteromonas</taxon>
    </lineage>
</organism>
<keyword evidence="3" id="KW-1185">Reference proteome</keyword>
<feature type="compositionally biased region" description="Polar residues" evidence="1">
    <location>
        <begin position="314"/>
        <end position="331"/>
    </location>
</feature>
<gene>
    <name evidence="2" type="ORF">BFC18_09925</name>
</gene>
<sequence>MTINQLPTLAQAELEARRRAQESEAASEEPTATAAVAPAEALQADEQREQVREQEIRREEVRRQEERQDEIEQRQAQDAERRAERNDEIEQRRTAREENRQQILRELDERQDERRQAEARSDERLEQLREEREALRERRLALQEQDQLQAQEQLANRRDAARLQAEREATDELRNEQALQQPVTDNYDQAAGDSSRRTALADDEEELATRLNFVQTTDLNAPEENLEGAAPVTTATEATEVQSTAIETLEDVATVDPYGNEDLADTIQLLRAEADVLREMLEITEVDDASLQSELDDIEQRLEDETEREANRLQADQGSTDRLGNFIDSVS</sequence>
<feature type="compositionally biased region" description="Basic and acidic residues" evidence="1">
    <location>
        <begin position="302"/>
        <end position="311"/>
    </location>
</feature>
<feature type="compositionally biased region" description="Low complexity" evidence="1">
    <location>
        <begin position="28"/>
        <end position="44"/>
    </location>
</feature>
<dbReference type="STRING" id="1656094.BFC18_09925"/>
<dbReference type="RefSeq" id="WP_070125162.1">
    <property type="nucleotide sequence ID" value="NZ_MDHN01000018.1"/>
</dbReference>
<feature type="region of interest" description="Disordered" evidence="1">
    <location>
        <begin position="1"/>
        <end position="125"/>
    </location>
</feature>
<evidence type="ECO:0000256" key="1">
    <source>
        <dbReference type="SAM" id="MobiDB-lite"/>
    </source>
</evidence>